<sequence>MGFRDGISAGKEASAQEGFNHGFRESVYAGYSWGLVRGISSVISTLPDHLKEKLTSNQQNKERFQKLYESTRAISSNKALQIFYSSIQQNGSGDSHELCEDSRCNQLDVLSKDLNDLLRDSVELKVDLGLKKDSAING</sequence>
<dbReference type="EMBL" id="KZ503293">
    <property type="protein sequence ID" value="PKU66122.1"/>
    <property type="molecule type" value="Genomic_DNA"/>
</dbReference>
<evidence type="ECO:0000313" key="7">
    <source>
        <dbReference type="Proteomes" id="UP000233837"/>
    </source>
</evidence>
<organism evidence="6 7">
    <name type="scientific">Dendrobium catenatum</name>
    <dbReference type="NCBI Taxonomy" id="906689"/>
    <lineage>
        <taxon>Eukaryota</taxon>
        <taxon>Viridiplantae</taxon>
        <taxon>Streptophyta</taxon>
        <taxon>Embryophyta</taxon>
        <taxon>Tracheophyta</taxon>
        <taxon>Spermatophyta</taxon>
        <taxon>Magnoliopsida</taxon>
        <taxon>Liliopsida</taxon>
        <taxon>Asparagales</taxon>
        <taxon>Orchidaceae</taxon>
        <taxon>Epidendroideae</taxon>
        <taxon>Malaxideae</taxon>
        <taxon>Dendrobiinae</taxon>
        <taxon>Dendrobium</taxon>
    </lineage>
</organism>
<dbReference type="STRING" id="906689.A0A2I0VRT8"/>
<dbReference type="InterPro" id="IPR019191">
    <property type="entry name" value="Essential_protein_Yae1_N"/>
</dbReference>
<evidence type="ECO:0000256" key="2">
    <source>
        <dbReference type="ARBA" id="ARBA00004496"/>
    </source>
</evidence>
<evidence type="ECO:0000259" key="5">
    <source>
        <dbReference type="Pfam" id="PF09811"/>
    </source>
</evidence>
<protein>
    <recommendedName>
        <fullName evidence="5">Essential protein Yae1 N-terminal domain-containing protein</fullName>
    </recommendedName>
</protein>
<reference evidence="6 7" key="2">
    <citation type="journal article" date="2017" name="Nature">
        <title>The Apostasia genome and the evolution of orchids.</title>
        <authorList>
            <person name="Zhang G.Q."/>
            <person name="Liu K.W."/>
            <person name="Li Z."/>
            <person name="Lohaus R."/>
            <person name="Hsiao Y.Y."/>
            <person name="Niu S.C."/>
            <person name="Wang J.Y."/>
            <person name="Lin Y.C."/>
            <person name="Xu Q."/>
            <person name="Chen L.J."/>
            <person name="Yoshida K."/>
            <person name="Fujiwara S."/>
            <person name="Wang Z.W."/>
            <person name="Zhang Y.Q."/>
            <person name="Mitsuda N."/>
            <person name="Wang M."/>
            <person name="Liu G.H."/>
            <person name="Pecoraro L."/>
            <person name="Huang H.X."/>
            <person name="Xiao X.J."/>
            <person name="Lin M."/>
            <person name="Wu X.Y."/>
            <person name="Wu W.L."/>
            <person name="Chen Y.Y."/>
            <person name="Chang S.B."/>
            <person name="Sakamoto S."/>
            <person name="Ohme-Takagi M."/>
            <person name="Yagi M."/>
            <person name="Zeng S.J."/>
            <person name="Shen C.Y."/>
            <person name="Yeh C.M."/>
            <person name="Luo Y.B."/>
            <person name="Tsai W.C."/>
            <person name="Van de Peer Y."/>
            <person name="Liu Z.J."/>
        </authorList>
    </citation>
    <scope>NUCLEOTIDE SEQUENCE [LARGE SCALE GENOMIC DNA]</scope>
    <source>
        <tissue evidence="6">The whole plant</tissue>
    </source>
</reference>
<keyword evidence="3" id="KW-0963">Cytoplasm</keyword>
<proteinExistence type="predicted"/>
<keyword evidence="7" id="KW-1185">Reference proteome</keyword>
<evidence type="ECO:0000256" key="4">
    <source>
        <dbReference type="ARBA" id="ARBA00023242"/>
    </source>
</evidence>
<evidence type="ECO:0000256" key="3">
    <source>
        <dbReference type="ARBA" id="ARBA00022490"/>
    </source>
</evidence>
<dbReference type="GO" id="GO:0005737">
    <property type="term" value="C:cytoplasm"/>
    <property type="evidence" value="ECO:0007669"/>
    <property type="project" value="UniProtKB-SubCell"/>
</dbReference>
<dbReference type="PANTHER" id="PTHR18829">
    <property type="entry name" value="PROTEIN YAE1 HOMOLOG"/>
    <property type="match status" value="1"/>
</dbReference>
<evidence type="ECO:0000313" key="6">
    <source>
        <dbReference type="EMBL" id="PKU66122.1"/>
    </source>
</evidence>
<evidence type="ECO:0000256" key="1">
    <source>
        <dbReference type="ARBA" id="ARBA00004123"/>
    </source>
</evidence>
<dbReference type="AlphaFoldDB" id="A0A2I0VRT8"/>
<dbReference type="GO" id="GO:0005634">
    <property type="term" value="C:nucleus"/>
    <property type="evidence" value="ECO:0007669"/>
    <property type="project" value="UniProtKB-SubCell"/>
</dbReference>
<reference evidence="6 7" key="1">
    <citation type="journal article" date="2016" name="Sci. Rep.">
        <title>The Dendrobium catenatum Lindl. genome sequence provides insights into polysaccharide synthase, floral development and adaptive evolution.</title>
        <authorList>
            <person name="Zhang G.Q."/>
            <person name="Xu Q."/>
            <person name="Bian C."/>
            <person name="Tsai W.C."/>
            <person name="Yeh C.M."/>
            <person name="Liu K.W."/>
            <person name="Yoshida K."/>
            <person name="Zhang L.S."/>
            <person name="Chang S.B."/>
            <person name="Chen F."/>
            <person name="Shi Y."/>
            <person name="Su Y.Y."/>
            <person name="Zhang Y.Q."/>
            <person name="Chen L.J."/>
            <person name="Yin Y."/>
            <person name="Lin M."/>
            <person name="Huang H."/>
            <person name="Deng H."/>
            <person name="Wang Z.W."/>
            <person name="Zhu S.L."/>
            <person name="Zhao X."/>
            <person name="Deng C."/>
            <person name="Niu S.C."/>
            <person name="Huang J."/>
            <person name="Wang M."/>
            <person name="Liu G.H."/>
            <person name="Yang H.J."/>
            <person name="Xiao X.J."/>
            <person name="Hsiao Y.Y."/>
            <person name="Wu W.L."/>
            <person name="Chen Y.Y."/>
            <person name="Mitsuda N."/>
            <person name="Ohme-Takagi M."/>
            <person name="Luo Y.B."/>
            <person name="Van de Peer Y."/>
            <person name="Liu Z.J."/>
        </authorList>
    </citation>
    <scope>NUCLEOTIDE SEQUENCE [LARGE SCALE GENOMIC DNA]</scope>
    <source>
        <tissue evidence="6">The whole plant</tissue>
    </source>
</reference>
<keyword evidence="4" id="KW-0539">Nucleus</keyword>
<dbReference type="PANTHER" id="PTHR18829:SF0">
    <property type="entry name" value="PROTEIN YAE1 HOMOLOG"/>
    <property type="match status" value="1"/>
</dbReference>
<name>A0A2I0VRT8_9ASPA</name>
<dbReference type="Proteomes" id="UP000233837">
    <property type="component" value="Unassembled WGS sequence"/>
</dbReference>
<dbReference type="InterPro" id="IPR038881">
    <property type="entry name" value="Yae1-like"/>
</dbReference>
<comment type="subcellular location">
    <subcellularLocation>
        <location evidence="2">Cytoplasm</location>
    </subcellularLocation>
    <subcellularLocation>
        <location evidence="1">Nucleus</location>
    </subcellularLocation>
</comment>
<accession>A0A2I0VRT8</accession>
<feature type="domain" description="Essential protein Yae1 N-terminal" evidence="5">
    <location>
        <begin position="2"/>
        <end position="39"/>
    </location>
</feature>
<dbReference type="Pfam" id="PF09811">
    <property type="entry name" value="Yae1_N"/>
    <property type="match status" value="1"/>
</dbReference>
<gene>
    <name evidence="6" type="ORF">MA16_Dca022666</name>
</gene>